<evidence type="ECO:0000313" key="1">
    <source>
        <dbReference type="EMBL" id="TDD13652.1"/>
    </source>
</evidence>
<dbReference type="OrthoDB" id="3394759at2"/>
<dbReference type="RefSeq" id="WP_132516195.1">
    <property type="nucleotide sequence ID" value="NZ_SMKP01000168.1"/>
</dbReference>
<name>A0A4R4W525_9ACTN</name>
<keyword evidence="2" id="KW-1185">Reference proteome</keyword>
<protein>
    <submittedName>
        <fullName evidence="1">Uncharacterized protein</fullName>
    </submittedName>
</protein>
<evidence type="ECO:0000313" key="2">
    <source>
        <dbReference type="Proteomes" id="UP000294543"/>
    </source>
</evidence>
<dbReference type="EMBL" id="SMKP01000168">
    <property type="protein sequence ID" value="TDD13652.1"/>
    <property type="molecule type" value="Genomic_DNA"/>
</dbReference>
<organism evidence="1 2">
    <name type="scientific">Nonomuraea diastatica</name>
    <dbReference type="NCBI Taxonomy" id="1848329"/>
    <lineage>
        <taxon>Bacteria</taxon>
        <taxon>Bacillati</taxon>
        <taxon>Actinomycetota</taxon>
        <taxon>Actinomycetes</taxon>
        <taxon>Streptosporangiales</taxon>
        <taxon>Streptosporangiaceae</taxon>
        <taxon>Nonomuraea</taxon>
    </lineage>
</organism>
<sequence>MPYHHEDDLHLTYNPSRGYWNFVLYIEPHIGPGSAINASEIIEESTSPYAAEWIRRLTPCDPNALHVTLVGKEDAPRLWDPCVYDNPDSPSAIAEDGCVCWQTFHDPATWLPVVAHHYRTVGGNIENWRRYTYAPIALPDGERLSEFIIDSKARQFWVRGDSGNLYILPQKEGAGYGVGYSGGGPHELARMIAKIVESDGHDVTAGTPNDMPNQKIFSWVRSKAADRTQRLTLEQLKTLHRTGFVP</sequence>
<comment type="caution">
    <text evidence="1">The sequence shown here is derived from an EMBL/GenBank/DDBJ whole genome shotgun (WGS) entry which is preliminary data.</text>
</comment>
<gene>
    <name evidence="1" type="ORF">E1294_40095</name>
</gene>
<reference evidence="1 2" key="1">
    <citation type="submission" date="2019-03" db="EMBL/GenBank/DDBJ databases">
        <title>Draft genome sequences of novel Actinobacteria.</title>
        <authorList>
            <person name="Sahin N."/>
            <person name="Ay H."/>
            <person name="Saygin H."/>
        </authorList>
    </citation>
    <scope>NUCLEOTIDE SEQUENCE [LARGE SCALE GENOMIC DNA]</scope>
    <source>
        <strain evidence="1 2">KC712</strain>
    </source>
</reference>
<dbReference type="AlphaFoldDB" id="A0A4R4W525"/>
<dbReference type="Proteomes" id="UP000294543">
    <property type="component" value="Unassembled WGS sequence"/>
</dbReference>
<proteinExistence type="predicted"/>
<accession>A0A4R4W525</accession>